<dbReference type="EMBL" id="JAIVGD010000013">
    <property type="protein sequence ID" value="KAH0763572.1"/>
    <property type="molecule type" value="Genomic_DNA"/>
</dbReference>
<evidence type="ECO:0000259" key="1">
    <source>
        <dbReference type="Pfam" id="PF13952"/>
    </source>
</evidence>
<reference evidence="4 5" key="1">
    <citation type="journal article" date="2021" name="bioRxiv">
        <title>Chromosome-scale and haplotype-resolved genome assembly of a tetraploid potato cultivar.</title>
        <authorList>
            <person name="Sun H."/>
            <person name="Jiao W.-B."/>
            <person name="Krause K."/>
            <person name="Campoy J.A."/>
            <person name="Goel M."/>
            <person name="Folz-Donahue K."/>
            <person name="Kukat C."/>
            <person name="Huettel B."/>
            <person name="Schneeberger K."/>
        </authorList>
    </citation>
    <scope>NUCLEOTIDE SEQUENCE [LARGE SCALE GENOMIC DNA]</scope>
    <source>
        <strain evidence="4">SolTubOtavaFocal</strain>
        <tissue evidence="4">Leaves</tissue>
    </source>
</reference>
<evidence type="ECO:0000313" key="5">
    <source>
        <dbReference type="Proteomes" id="UP000826656"/>
    </source>
</evidence>
<dbReference type="InterPro" id="IPR025312">
    <property type="entry name" value="DUF4216"/>
</dbReference>
<sequence>MENSRNRRWMDYSRVSKEYLDGVEIFLNHAFRENHNGGTISCPCTKCVLYYQVNRAVAYDHLVVNGIMPSYNTWFCHGESLNRSTSTEENNDRQEALRSADMREMIHDVFGSFIQFNDNISEREEIAPNVEENAPHPSRFQPHPEIDKFEQLMRDSNEELYPGCKKFSKLSFVLQLYRIKLLFKWSNESFNALLGLLKDALPEGEKLPSSFYESKKIIEGLGLNYKKIHVCPNDCMLFRNEFAKKDVNECLICGASRWKNSVKKIPAKVLRHFPLKPRLQRLFMSSKIAKLMRWHHKERNKDGVLRHPADSEAWKAFDIRHQEFAKDPRNVRLGLASDGFNPFGTMRSVYSTWPVILMPYNLPPWLCMKEDFFIMSLLIPGPKGPGNNIDVFLEPLIEELSDLWSVGTKTIDSFSNEIFQLRAALMWTINDFPAYGSLSGWCTNGQFACPYCNINTQSKWLKHGKKFCFMGHRRFLMQGHKYRNDAKSFDGTKELRPTPSPISGSQVLNQVKGIKFTLGQLSKKASGVMKNTWKKKSIFFNLPYWEYNLVRHNLDVMHIEKNVCDNLIYTLLGLGKKSKDNVEARLDLKEMNIRPALWPQQRASGRTYLPPAYFTMSPKEKRLFYEVLENVKFPYGYASNISRCIHKRNLSGLKTHDCHVILQELLPIALRRSADKRVTSVLIELCSYFRVLCSKVLKFKELELLVEKIAQTMSNMETIFLPSFFTVMVHLVIHLALEVKIAGPVQYRWMYPIERYLRKLKSYVRNLSCPEGSIAEAYIANECLQSCSLYMEGGDSRSYWSRKSKDDTKHEIDKEGCLFPTIGKSYGSVEVIKLDQKTWVQAHRYVLFNCESDVVDYYKNEHISEIKRLHRKRRLTQHQLNRLHFENFHEWFKEQVKELDLISNISNDVKTLAQGPCYFARRFKAFHMNNGYRFRTKQYEEFMQTQNSGVLVVSMTESYASTSDSAPKSGNITYYGRLNDIVELNYYEKFKVVLFKCDWVDVTQGRGVMKDDLGFTLVNFSHLIHSGDRISDEPFVFAGQAQQVIFVQDPEDHEWFVPRSIKPRDIFDMGEENKDDNNGWAMFLGGRTLGLCQWHTHSNGELVQGMTH</sequence>
<feature type="domain" description="DUF4218" evidence="2">
    <location>
        <begin position="692"/>
        <end position="798"/>
    </location>
</feature>
<dbReference type="Pfam" id="PF13952">
    <property type="entry name" value="DUF4216"/>
    <property type="match status" value="1"/>
</dbReference>
<evidence type="ECO:0000313" key="4">
    <source>
        <dbReference type="EMBL" id="KAH0763572.1"/>
    </source>
</evidence>
<name>A0ABQ7VHN1_SOLTU</name>
<feature type="domain" description="DUF4216" evidence="1">
    <location>
        <begin position="982"/>
        <end position="1057"/>
    </location>
</feature>
<dbReference type="InterPro" id="IPR004242">
    <property type="entry name" value="Transposase_21"/>
</dbReference>
<feature type="domain" description="Transposase-associated" evidence="3">
    <location>
        <begin position="7"/>
        <end position="79"/>
    </location>
</feature>
<dbReference type="PANTHER" id="PTHR10775">
    <property type="entry name" value="OS08G0208400 PROTEIN"/>
    <property type="match status" value="1"/>
</dbReference>
<evidence type="ECO:0000259" key="2">
    <source>
        <dbReference type="Pfam" id="PF13960"/>
    </source>
</evidence>
<dbReference type="InterPro" id="IPR025452">
    <property type="entry name" value="DUF4218"/>
</dbReference>
<accession>A0ABQ7VHN1</accession>
<organism evidence="4 5">
    <name type="scientific">Solanum tuberosum</name>
    <name type="common">Potato</name>
    <dbReference type="NCBI Taxonomy" id="4113"/>
    <lineage>
        <taxon>Eukaryota</taxon>
        <taxon>Viridiplantae</taxon>
        <taxon>Streptophyta</taxon>
        <taxon>Embryophyta</taxon>
        <taxon>Tracheophyta</taxon>
        <taxon>Spermatophyta</taxon>
        <taxon>Magnoliopsida</taxon>
        <taxon>eudicotyledons</taxon>
        <taxon>Gunneridae</taxon>
        <taxon>Pentapetalae</taxon>
        <taxon>asterids</taxon>
        <taxon>lamiids</taxon>
        <taxon>Solanales</taxon>
        <taxon>Solanaceae</taxon>
        <taxon>Solanoideae</taxon>
        <taxon>Solaneae</taxon>
        <taxon>Solanum</taxon>
    </lineage>
</organism>
<dbReference type="InterPro" id="IPR029480">
    <property type="entry name" value="Transpos_assoc"/>
</dbReference>
<proteinExistence type="predicted"/>
<keyword evidence="5" id="KW-1185">Reference proteome</keyword>
<dbReference type="Pfam" id="PF13963">
    <property type="entry name" value="Transpos_assoc"/>
    <property type="match status" value="1"/>
</dbReference>
<protein>
    <submittedName>
        <fullName evidence="4">Uncharacterized protein</fullName>
    </submittedName>
</protein>
<evidence type="ECO:0000259" key="3">
    <source>
        <dbReference type="Pfam" id="PF13963"/>
    </source>
</evidence>
<dbReference type="Proteomes" id="UP000826656">
    <property type="component" value="Unassembled WGS sequence"/>
</dbReference>
<dbReference type="Pfam" id="PF13960">
    <property type="entry name" value="DUF4218"/>
    <property type="match status" value="1"/>
</dbReference>
<dbReference type="Pfam" id="PF02992">
    <property type="entry name" value="Transposase_21"/>
    <property type="match status" value="1"/>
</dbReference>
<comment type="caution">
    <text evidence="4">The sequence shown here is derived from an EMBL/GenBank/DDBJ whole genome shotgun (WGS) entry which is preliminary data.</text>
</comment>
<dbReference type="PANTHER" id="PTHR10775:SF185">
    <property type="entry name" value="OS08G0208400 PROTEIN"/>
    <property type="match status" value="1"/>
</dbReference>
<gene>
    <name evidence="4" type="ORF">KY290_019645</name>
</gene>